<sequence length="90" mass="10353">MSDEPLRSRLALGQYVALHEIHDWLVKEGFDLATMGELLNRLRERGIVEAHTYPGLTHYPDWRLAVPIAFAIHHATIVDAELRLEHWSGE</sequence>
<organism evidence="1">
    <name type="scientific">marine sediment metagenome</name>
    <dbReference type="NCBI Taxonomy" id="412755"/>
    <lineage>
        <taxon>unclassified sequences</taxon>
        <taxon>metagenomes</taxon>
        <taxon>ecological metagenomes</taxon>
    </lineage>
</organism>
<accession>A0A0F9VQF0</accession>
<gene>
    <name evidence="1" type="ORF">LCGC14_0455690</name>
</gene>
<comment type="caution">
    <text evidence="1">The sequence shown here is derived from an EMBL/GenBank/DDBJ whole genome shotgun (WGS) entry which is preliminary data.</text>
</comment>
<protein>
    <submittedName>
        <fullName evidence="1">Uncharacterized protein</fullName>
    </submittedName>
</protein>
<reference evidence="1" key="1">
    <citation type="journal article" date="2015" name="Nature">
        <title>Complex archaea that bridge the gap between prokaryotes and eukaryotes.</title>
        <authorList>
            <person name="Spang A."/>
            <person name="Saw J.H."/>
            <person name="Jorgensen S.L."/>
            <person name="Zaremba-Niedzwiedzka K."/>
            <person name="Martijn J."/>
            <person name="Lind A.E."/>
            <person name="van Eijk R."/>
            <person name="Schleper C."/>
            <person name="Guy L."/>
            <person name="Ettema T.J."/>
        </authorList>
    </citation>
    <scope>NUCLEOTIDE SEQUENCE</scope>
</reference>
<evidence type="ECO:0000313" key="1">
    <source>
        <dbReference type="EMBL" id="KKN68013.1"/>
    </source>
</evidence>
<proteinExistence type="predicted"/>
<dbReference type="AlphaFoldDB" id="A0A0F9VQF0"/>
<dbReference type="EMBL" id="LAZR01000460">
    <property type="protein sequence ID" value="KKN68013.1"/>
    <property type="molecule type" value="Genomic_DNA"/>
</dbReference>
<name>A0A0F9VQF0_9ZZZZ</name>